<dbReference type="STRING" id="5353.A0A1Q3E7G2"/>
<keyword evidence="2" id="KW-1185">Reference proteome</keyword>
<evidence type="ECO:0000313" key="1">
    <source>
        <dbReference type="EMBL" id="GAW02979.1"/>
    </source>
</evidence>
<proteinExistence type="predicted"/>
<protein>
    <submittedName>
        <fullName evidence="1">Uncharacterized protein</fullName>
    </submittedName>
</protein>
<reference evidence="1 2" key="2">
    <citation type="submission" date="2017-02" db="EMBL/GenBank/DDBJ databases">
        <title>A genome survey and senescence transcriptome analysis in Lentinula edodes.</title>
        <authorList>
            <person name="Sakamoto Y."/>
            <person name="Nakade K."/>
            <person name="Sato S."/>
            <person name="Yoshida Y."/>
            <person name="Miyazaki K."/>
            <person name="Natsume S."/>
            <person name="Konno N."/>
        </authorList>
    </citation>
    <scope>NUCLEOTIDE SEQUENCE [LARGE SCALE GENOMIC DNA]</scope>
    <source>
        <strain evidence="1 2">NBRC 111202</strain>
    </source>
</reference>
<dbReference type="AlphaFoldDB" id="A0A1Q3E7G2"/>
<gene>
    <name evidence="1" type="ORF">LENED_004663</name>
</gene>
<reference evidence="1 2" key="1">
    <citation type="submission" date="2016-08" db="EMBL/GenBank/DDBJ databases">
        <authorList>
            <consortium name="Lentinula edodes genome sequencing consortium"/>
            <person name="Sakamoto Y."/>
            <person name="Nakade K."/>
            <person name="Sato S."/>
            <person name="Yoshida Y."/>
            <person name="Miyazaki K."/>
            <person name="Natsume S."/>
            <person name="Konno N."/>
        </authorList>
    </citation>
    <scope>NUCLEOTIDE SEQUENCE [LARGE SCALE GENOMIC DNA]</scope>
    <source>
        <strain evidence="1 2">NBRC 111202</strain>
    </source>
</reference>
<comment type="caution">
    <text evidence="1">The sequence shown here is derived from an EMBL/GenBank/DDBJ whole genome shotgun (WGS) entry which is preliminary data.</text>
</comment>
<evidence type="ECO:0000313" key="2">
    <source>
        <dbReference type="Proteomes" id="UP000188533"/>
    </source>
</evidence>
<dbReference type="EMBL" id="BDGU01000122">
    <property type="protein sequence ID" value="GAW02979.1"/>
    <property type="molecule type" value="Genomic_DNA"/>
</dbReference>
<sequence length="90" mass="10582">MSNPTPAPTTTTSNIHGKSLLREPSIFDGDKAQFKEWRRTLFAYIRDPRNRIVTDSERIYMRGPKVSSWVQNYTDDNFNDDEEEWKVTIV</sequence>
<accession>A0A1Q3E7G2</accession>
<name>A0A1Q3E7G2_LENED</name>
<dbReference type="Proteomes" id="UP000188533">
    <property type="component" value="Unassembled WGS sequence"/>
</dbReference>
<organism evidence="1 2">
    <name type="scientific">Lentinula edodes</name>
    <name type="common">Shiitake mushroom</name>
    <name type="synonym">Lentinus edodes</name>
    <dbReference type="NCBI Taxonomy" id="5353"/>
    <lineage>
        <taxon>Eukaryota</taxon>
        <taxon>Fungi</taxon>
        <taxon>Dikarya</taxon>
        <taxon>Basidiomycota</taxon>
        <taxon>Agaricomycotina</taxon>
        <taxon>Agaricomycetes</taxon>
        <taxon>Agaricomycetidae</taxon>
        <taxon>Agaricales</taxon>
        <taxon>Marasmiineae</taxon>
        <taxon>Omphalotaceae</taxon>
        <taxon>Lentinula</taxon>
    </lineage>
</organism>